<dbReference type="Proteomes" id="UP000332933">
    <property type="component" value="Unassembled WGS sequence"/>
</dbReference>
<dbReference type="PANTHER" id="PTHR10358:SF6">
    <property type="entry name" value="ENDOSULFINE, ISOFORM A"/>
    <property type="match status" value="1"/>
</dbReference>
<sequence length="364" mass="39286">MRNIMIRKKLAERKRFDSADYAMQSTGAAPPDVGVALPTTKTHDKSAGNDDPRTSLHIATTDLDGVTTTTPARRAVASPVHSPVQIGMAAFFDSMEDTNMENTPNPPSVESMTLSPANRQTTVASDAKSKYGALSARNIILRRKLAQRTKFDSADYQLKKYGQGTEMEDVEMSADEVVLSPPTSTAAPKINDEALPVPLAAAEPVPTPVAAPAAPQTNYGKLCAQNILIRKKLKERKRFDSADYSMEHSGAAKGNTDAIPTPSPMVAAQSVVVTSAAATHGGAFRPALTSIDQHQPKHLKLSVASPKPQGASSNGVTKEGSMRDVNSPTSRVAARNILLQRRLEERKRFDSADHFLEQQQHHHH</sequence>
<gene>
    <name evidence="5" type="primary">Aste57867_9090</name>
    <name evidence="4" type="ORF">As57867_009054</name>
    <name evidence="5" type="ORF">ASTE57867_9090</name>
</gene>
<dbReference type="EMBL" id="VJMH01005126">
    <property type="protein sequence ID" value="KAF0700385.1"/>
    <property type="molecule type" value="Genomic_DNA"/>
</dbReference>
<dbReference type="GO" id="GO:0005737">
    <property type="term" value="C:cytoplasm"/>
    <property type="evidence" value="ECO:0007669"/>
    <property type="project" value="TreeGrafter"/>
</dbReference>
<feature type="region of interest" description="Disordered" evidence="3">
    <location>
        <begin position="25"/>
        <end position="56"/>
    </location>
</feature>
<evidence type="ECO:0000256" key="1">
    <source>
        <dbReference type="ARBA" id="ARBA00010520"/>
    </source>
</evidence>
<reference evidence="5 6" key="1">
    <citation type="submission" date="2019-03" db="EMBL/GenBank/DDBJ databases">
        <authorList>
            <person name="Gaulin E."/>
            <person name="Dumas B."/>
        </authorList>
    </citation>
    <scope>NUCLEOTIDE SEQUENCE [LARGE SCALE GENOMIC DNA]</scope>
    <source>
        <strain evidence="5">CBS 568.67</strain>
    </source>
</reference>
<reference evidence="4" key="2">
    <citation type="submission" date="2019-06" db="EMBL/GenBank/DDBJ databases">
        <title>Genomics analysis of Aphanomyces spp. identifies a new class of oomycete effector associated with host adaptation.</title>
        <authorList>
            <person name="Gaulin E."/>
        </authorList>
    </citation>
    <scope>NUCLEOTIDE SEQUENCE</scope>
    <source>
        <strain evidence="4">CBS 578.67</strain>
    </source>
</reference>
<evidence type="ECO:0000313" key="4">
    <source>
        <dbReference type="EMBL" id="KAF0700385.1"/>
    </source>
</evidence>
<dbReference type="OrthoDB" id="5949865at2759"/>
<comment type="similarity">
    <text evidence="1 2">Belongs to the endosulfine family.</text>
</comment>
<feature type="compositionally biased region" description="Basic and acidic residues" evidence="3">
    <location>
        <begin position="41"/>
        <end position="54"/>
    </location>
</feature>
<dbReference type="PANTHER" id="PTHR10358">
    <property type="entry name" value="ENDOSULFINE"/>
    <property type="match status" value="1"/>
</dbReference>
<feature type="region of interest" description="Disordered" evidence="3">
    <location>
        <begin position="100"/>
        <end position="124"/>
    </location>
</feature>
<feature type="region of interest" description="Disordered" evidence="3">
    <location>
        <begin position="295"/>
        <end position="329"/>
    </location>
</feature>
<dbReference type="Pfam" id="PF04667">
    <property type="entry name" value="Endosulfine"/>
    <property type="match status" value="1"/>
</dbReference>
<dbReference type="GO" id="GO:0004864">
    <property type="term" value="F:protein phosphatase inhibitor activity"/>
    <property type="evidence" value="ECO:0007669"/>
    <property type="project" value="TreeGrafter"/>
</dbReference>
<dbReference type="InterPro" id="IPR006760">
    <property type="entry name" value="Endosulphine"/>
</dbReference>
<evidence type="ECO:0000256" key="2">
    <source>
        <dbReference type="RuleBase" id="RU363120"/>
    </source>
</evidence>
<evidence type="ECO:0000256" key="3">
    <source>
        <dbReference type="SAM" id="MobiDB-lite"/>
    </source>
</evidence>
<evidence type="ECO:0000313" key="5">
    <source>
        <dbReference type="EMBL" id="VFT85974.1"/>
    </source>
</evidence>
<protein>
    <submittedName>
        <fullName evidence="5">Aste57867_9090 protein</fullName>
    </submittedName>
</protein>
<proteinExistence type="inferred from homology"/>
<name>A0A485KLX2_9STRA</name>
<dbReference type="AlphaFoldDB" id="A0A485KLX2"/>
<feature type="region of interest" description="Disordered" evidence="3">
    <location>
        <begin position="240"/>
        <end position="262"/>
    </location>
</feature>
<accession>A0A485KLX2</accession>
<keyword evidence="6" id="KW-1185">Reference proteome</keyword>
<evidence type="ECO:0000313" key="6">
    <source>
        <dbReference type="Proteomes" id="UP000332933"/>
    </source>
</evidence>
<organism evidence="5 6">
    <name type="scientific">Aphanomyces stellatus</name>
    <dbReference type="NCBI Taxonomy" id="120398"/>
    <lineage>
        <taxon>Eukaryota</taxon>
        <taxon>Sar</taxon>
        <taxon>Stramenopiles</taxon>
        <taxon>Oomycota</taxon>
        <taxon>Saprolegniomycetes</taxon>
        <taxon>Saprolegniales</taxon>
        <taxon>Verrucalvaceae</taxon>
        <taxon>Aphanomyces</taxon>
    </lineage>
</organism>
<dbReference type="EMBL" id="CAADRA010005147">
    <property type="protein sequence ID" value="VFT85974.1"/>
    <property type="molecule type" value="Genomic_DNA"/>
</dbReference>